<feature type="transmembrane region" description="Helical" evidence="1">
    <location>
        <begin position="86"/>
        <end position="105"/>
    </location>
</feature>
<proteinExistence type="predicted"/>
<accession>A0A7S0UTX1</accession>
<keyword evidence="1" id="KW-0812">Transmembrane</keyword>
<reference evidence="2" key="1">
    <citation type="submission" date="2021-01" db="EMBL/GenBank/DDBJ databases">
        <authorList>
            <person name="Corre E."/>
            <person name="Pelletier E."/>
            <person name="Niang G."/>
            <person name="Scheremetjew M."/>
            <person name="Finn R."/>
            <person name="Kale V."/>
            <person name="Holt S."/>
            <person name="Cochrane G."/>
            <person name="Meng A."/>
            <person name="Brown T."/>
            <person name="Cohen L."/>
        </authorList>
    </citation>
    <scope>NUCLEOTIDE SEQUENCE</scope>
    <source>
        <strain evidence="2">SAG 63-3</strain>
    </source>
</reference>
<organism evidence="2">
    <name type="scientific">Polytomella parva</name>
    <dbReference type="NCBI Taxonomy" id="51329"/>
    <lineage>
        <taxon>Eukaryota</taxon>
        <taxon>Viridiplantae</taxon>
        <taxon>Chlorophyta</taxon>
        <taxon>core chlorophytes</taxon>
        <taxon>Chlorophyceae</taxon>
        <taxon>CS clade</taxon>
        <taxon>Chlamydomonadales</taxon>
        <taxon>Chlamydomonadaceae</taxon>
        <taxon>Polytomella</taxon>
    </lineage>
</organism>
<evidence type="ECO:0000313" key="2">
    <source>
        <dbReference type="EMBL" id="CAD8771838.1"/>
    </source>
</evidence>
<sequence>MSLMNKAFPSTGHIQLDRPAKPPICIFSTSKMQRRHVYTQHRSTSATCRAAQNSSTCSTAPALQSTCSIVSPSSFKSTPCLTPSCWIVPGSIVGAALVCTFVLMSQMHKRKQQRRRLDADPILLNAKTNPRGYQRALARTRQAAYVNKAVSFLKSGDPARAHMELTRALVENSTCRSPLLDGIHTREEITALYRLHLESSEVPPNFAVLLQLQELLGLPQEDAEKIESEVMQSPGSFSI</sequence>
<name>A0A7S0UTX1_9CHLO</name>
<evidence type="ECO:0000256" key="1">
    <source>
        <dbReference type="SAM" id="Phobius"/>
    </source>
</evidence>
<gene>
    <name evidence="2" type="ORF">PPAR00522_LOCUS8241</name>
</gene>
<dbReference type="AlphaFoldDB" id="A0A7S0UTX1"/>
<dbReference type="EMBL" id="HBFM01013159">
    <property type="protein sequence ID" value="CAD8771838.1"/>
    <property type="molecule type" value="Transcribed_RNA"/>
</dbReference>
<keyword evidence="1" id="KW-0472">Membrane</keyword>
<protein>
    <submittedName>
        <fullName evidence="2">Uncharacterized protein</fullName>
    </submittedName>
</protein>
<keyword evidence="1" id="KW-1133">Transmembrane helix</keyword>